<keyword evidence="12" id="KW-0963">Cytoplasm</keyword>
<keyword evidence="9 12" id="KW-0511">Multifunctional enzyme</keyword>
<reference evidence="15 16" key="1">
    <citation type="journal article" date="2017" name="Int. J. Syst. Evol. Microbiol.">
        <title>Aquarickettsiella crustaci n. gen. n. sp. (Gammaproteobacteria: Legionellales: Coxiellaceae); a bacterial pathogen of the freshwater crustacean: Gammarus fossarum (Malacostraca: Amphipoda).</title>
        <authorList>
            <person name="Bojko J."/>
            <person name="Dunn A.M."/>
            <person name="Stebbing P.D."/>
            <person name="Van Aerle R."/>
            <person name="Bacela-Spychalska K."/>
            <person name="Bean T.P."/>
            <person name="Stentiford G.D."/>
        </authorList>
    </citation>
    <scope>NUCLEOTIDE SEQUENCE [LARGE SCALE GENOMIC DNA]</scope>
    <source>
        <strain evidence="15">RA15029</strain>
    </source>
</reference>
<dbReference type="PANTHER" id="PTHR43091:SF1">
    <property type="entry name" value="BETA-KETOACYL-[ACYL-CARRIER-PROTEIN] SYNTHASE III, CHLOROPLASTIC"/>
    <property type="match status" value="1"/>
</dbReference>
<dbReference type="GO" id="GO:0004315">
    <property type="term" value="F:3-oxoacyl-[acyl-carrier-protein] synthase activity"/>
    <property type="evidence" value="ECO:0007669"/>
    <property type="project" value="InterPro"/>
</dbReference>
<keyword evidence="4 12" id="KW-0444">Lipid biosynthesis</keyword>
<dbReference type="HAMAP" id="MF_01815">
    <property type="entry name" value="FabH"/>
    <property type="match status" value="1"/>
</dbReference>
<comment type="similarity">
    <text evidence="2 12">Belongs to the thiolase-like superfamily. FabH family.</text>
</comment>
<evidence type="ECO:0000256" key="4">
    <source>
        <dbReference type="ARBA" id="ARBA00022516"/>
    </source>
</evidence>
<comment type="subcellular location">
    <subcellularLocation>
        <location evidence="12">Cytoplasm</location>
    </subcellularLocation>
</comment>
<dbReference type="FunFam" id="3.40.47.10:FF:000004">
    <property type="entry name" value="3-oxoacyl-[acyl-carrier-protein] synthase 3"/>
    <property type="match status" value="1"/>
</dbReference>
<comment type="catalytic activity">
    <reaction evidence="11">
        <text>malonyl-[ACP] + acetyl-CoA + H(+) = 3-oxobutanoyl-[ACP] + CO2 + CoA</text>
        <dbReference type="Rhea" id="RHEA:12080"/>
        <dbReference type="Rhea" id="RHEA-COMP:9623"/>
        <dbReference type="Rhea" id="RHEA-COMP:9625"/>
        <dbReference type="ChEBI" id="CHEBI:15378"/>
        <dbReference type="ChEBI" id="CHEBI:16526"/>
        <dbReference type="ChEBI" id="CHEBI:57287"/>
        <dbReference type="ChEBI" id="CHEBI:57288"/>
        <dbReference type="ChEBI" id="CHEBI:78449"/>
        <dbReference type="ChEBI" id="CHEBI:78450"/>
        <dbReference type="EC" id="2.3.1.180"/>
    </reaction>
    <physiologicalReaction direction="left-to-right" evidence="11">
        <dbReference type="Rhea" id="RHEA:12081"/>
    </physiologicalReaction>
</comment>
<evidence type="ECO:0000256" key="12">
    <source>
        <dbReference type="HAMAP-Rule" id="MF_01815"/>
    </source>
</evidence>
<evidence type="ECO:0000256" key="11">
    <source>
        <dbReference type="ARBA" id="ARBA00051096"/>
    </source>
</evidence>
<evidence type="ECO:0000256" key="6">
    <source>
        <dbReference type="ARBA" id="ARBA00022832"/>
    </source>
</evidence>
<evidence type="ECO:0000259" key="13">
    <source>
        <dbReference type="Pfam" id="PF08541"/>
    </source>
</evidence>
<evidence type="ECO:0000313" key="15">
    <source>
        <dbReference type="EMBL" id="RDH40834.1"/>
    </source>
</evidence>
<comment type="pathway">
    <text evidence="1 12">Lipid metabolism; fatty acid biosynthesis.</text>
</comment>
<dbReference type="GO" id="GO:0033818">
    <property type="term" value="F:beta-ketoacyl-acyl-carrier-protein synthase III activity"/>
    <property type="evidence" value="ECO:0007669"/>
    <property type="project" value="UniProtKB-UniRule"/>
</dbReference>
<dbReference type="Gene3D" id="3.40.47.10">
    <property type="match status" value="1"/>
</dbReference>
<dbReference type="NCBIfam" id="NF006829">
    <property type="entry name" value="PRK09352.1"/>
    <property type="match status" value="1"/>
</dbReference>
<dbReference type="UniPathway" id="UPA00094"/>
<organism evidence="15 16">
    <name type="scientific">Candidatus Aquirickettsiella gammari</name>
    <dbReference type="NCBI Taxonomy" id="2016198"/>
    <lineage>
        <taxon>Bacteria</taxon>
        <taxon>Pseudomonadati</taxon>
        <taxon>Pseudomonadota</taxon>
        <taxon>Gammaproteobacteria</taxon>
        <taxon>Legionellales</taxon>
        <taxon>Coxiellaceae</taxon>
        <taxon>Candidatus Aquirickettsiella</taxon>
    </lineage>
</organism>
<feature type="active site" evidence="12">
    <location>
        <position position="113"/>
    </location>
</feature>
<dbReference type="InterPro" id="IPR004655">
    <property type="entry name" value="FabH"/>
</dbReference>
<evidence type="ECO:0000256" key="7">
    <source>
        <dbReference type="ARBA" id="ARBA00023098"/>
    </source>
</evidence>
<dbReference type="GO" id="GO:0006633">
    <property type="term" value="P:fatty acid biosynthetic process"/>
    <property type="evidence" value="ECO:0007669"/>
    <property type="project" value="UniProtKB-UniRule"/>
</dbReference>
<comment type="function">
    <text evidence="12">Catalyzes the condensation reaction of fatty acid synthesis by the addition to an acyl acceptor of two carbons from malonyl-ACP. Catalyzes the first condensation reaction which initiates fatty acid synthesis and may therefore play a role in governing the total rate of fatty acid production. Possesses both acetoacetyl-ACP synthase and acetyl transacylase activities. Its substrate specificity determines the biosynthesis of branched-chain and/or straight-chain of fatty acids.</text>
</comment>
<feature type="active site" evidence="12">
    <location>
        <position position="244"/>
    </location>
</feature>
<dbReference type="EC" id="2.3.1.180" evidence="3 12"/>
<evidence type="ECO:0000256" key="3">
    <source>
        <dbReference type="ARBA" id="ARBA00012333"/>
    </source>
</evidence>
<dbReference type="InterPro" id="IPR016039">
    <property type="entry name" value="Thiolase-like"/>
</dbReference>
<evidence type="ECO:0000256" key="8">
    <source>
        <dbReference type="ARBA" id="ARBA00023160"/>
    </source>
</evidence>
<dbReference type="GO" id="GO:0005737">
    <property type="term" value="C:cytoplasm"/>
    <property type="evidence" value="ECO:0007669"/>
    <property type="project" value="UniProtKB-SubCell"/>
</dbReference>
<dbReference type="CDD" id="cd00830">
    <property type="entry name" value="KAS_III"/>
    <property type="match status" value="1"/>
</dbReference>
<keyword evidence="7 12" id="KW-0443">Lipid metabolism</keyword>
<evidence type="ECO:0000256" key="5">
    <source>
        <dbReference type="ARBA" id="ARBA00022679"/>
    </source>
</evidence>
<dbReference type="SUPFAM" id="SSF53901">
    <property type="entry name" value="Thiolase-like"/>
    <property type="match status" value="1"/>
</dbReference>
<keyword evidence="8 12" id="KW-0275">Fatty acid biosynthesis</keyword>
<feature type="region of interest" description="ACP-binding" evidence="12">
    <location>
        <begin position="245"/>
        <end position="249"/>
    </location>
</feature>
<evidence type="ECO:0000256" key="10">
    <source>
        <dbReference type="ARBA" id="ARBA00023315"/>
    </source>
</evidence>
<name>A0A370CK99_9COXI</name>
<accession>A0A370CK99</accession>
<dbReference type="Proteomes" id="UP000226429">
    <property type="component" value="Unassembled WGS sequence"/>
</dbReference>
<gene>
    <name evidence="12" type="primary">fabH</name>
    <name evidence="15" type="ORF">CFE62_001505</name>
</gene>
<keyword evidence="6 12" id="KW-0276">Fatty acid metabolism</keyword>
<evidence type="ECO:0000256" key="1">
    <source>
        <dbReference type="ARBA" id="ARBA00005194"/>
    </source>
</evidence>
<feature type="active site" evidence="12">
    <location>
        <position position="274"/>
    </location>
</feature>
<dbReference type="InterPro" id="IPR013751">
    <property type="entry name" value="ACP_syn_III_N"/>
</dbReference>
<dbReference type="NCBIfam" id="TIGR00747">
    <property type="entry name" value="fabH"/>
    <property type="match status" value="1"/>
</dbReference>
<dbReference type="Pfam" id="PF08541">
    <property type="entry name" value="ACP_syn_III_C"/>
    <property type="match status" value="1"/>
</dbReference>
<feature type="domain" description="Beta-ketoacyl-[acyl-carrier-protein] synthase III N-terminal" evidence="14">
    <location>
        <begin position="107"/>
        <end position="184"/>
    </location>
</feature>
<keyword evidence="5 12" id="KW-0808">Transferase</keyword>
<dbReference type="PANTHER" id="PTHR43091">
    <property type="entry name" value="3-OXOACYL-[ACYL-CARRIER-PROTEIN] SYNTHASE"/>
    <property type="match status" value="1"/>
</dbReference>
<comment type="domain">
    <text evidence="12">The last Arg residue of the ACP-binding site is essential for the weak association between ACP/AcpP and FabH.</text>
</comment>
<evidence type="ECO:0000313" key="16">
    <source>
        <dbReference type="Proteomes" id="UP000226429"/>
    </source>
</evidence>
<feature type="domain" description="Beta-ketoacyl-[acyl-carrier-protein] synthase III C-terminal" evidence="13">
    <location>
        <begin position="228"/>
        <end position="317"/>
    </location>
</feature>
<sequence length="317" mass="33720">MKYSRIAGTGSYLPEKVLSNAELEKMVATNDEWIVARTGIRERRIIGPNDSTATMAAEAAKKALAAAGLTAQDVQLIIVATSTPDQFFPSTACLVQSALGEDGCPAFDIVAACAGFNYALSVADQFIRNGSLDTALVIGSESMSNIINWEDRSTCILFGDGAGAVVLQAADTPGIISAHLHAAGSYKDLLSLETGLKKAGEPPHLKMQGSEVFKIAVNKLSEILEETLAANKISTEDIDWLIPHQANLRIIKAMAKKLKMTMEQVVVTLDKQGNTSAASIPLALDLAVRDGRVKRGQLLLMESFGAGLAWGSALVRY</sequence>
<protein>
    <recommendedName>
        <fullName evidence="3 12">Beta-ketoacyl-[acyl-carrier-protein] synthase III</fullName>
        <shortName evidence="12">Beta-ketoacyl-ACP synthase III</shortName>
        <shortName evidence="12">KAS III</shortName>
        <ecNumber evidence="3 12">2.3.1.180</ecNumber>
    </recommendedName>
    <alternativeName>
        <fullName evidence="12">3-oxoacyl-[acyl-carrier-protein] synthase 3</fullName>
    </alternativeName>
    <alternativeName>
        <fullName evidence="12">3-oxoacyl-[acyl-carrier-protein] synthase III</fullName>
    </alternativeName>
</protein>
<keyword evidence="16" id="KW-1185">Reference proteome</keyword>
<dbReference type="InterPro" id="IPR013747">
    <property type="entry name" value="ACP_syn_III_C"/>
</dbReference>
<evidence type="ECO:0000259" key="14">
    <source>
        <dbReference type="Pfam" id="PF08545"/>
    </source>
</evidence>
<evidence type="ECO:0000256" key="2">
    <source>
        <dbReference type="ARBA" id="ARBA00008642"/>
    </source>
</evidence>
<proteinExistence type="inferred from homology"/>
<comment type="subunit">
    <text evidence="12">Homodimer.</text>
</comment>
<dbReference type="AlphaFoldDB" id="A0A370CK99"/>
<evidence type="ECO:0000256" key="9">
    <source>
        <dbReference type="ARBA" id="ARBA00023268"/>
    </source>
</evidence>
<dbReference type="EMBL" id="NMOS02000003">
    <property type="protein sequence ID" value="RDH40834.1"/>
    <property type="molecule type" value="Genomic_DNA"/>
</dbReference>
<dbReference type="Pfam" id="PF08545">
    <property type="entry name" value="ACP_syn_III"/>
    <property type="match status" value="1"/>
</dbReference>
<reference evidence="15 16" key="2">
    <citation type="journal article" date="2018" name="J. Invertebr. Pathol.">
        <title>'Candidatus Aquirickettsiella gammari' (Gammaproteobacteria: Legionellales: Coxiellaceae): A bacterial pathogen of the freshwater crustacean Gammarus fossarum (Malacostraca: Amphipoda).</title>
        <authorList>
            <person name="Bojko J."/>
            <person name="Dunn A.M."/>
            <person name="Stebbing P.D."/>
            <person name="van Aerle R."/>
            <person name="Bacela-Spychalska K."/>
            <person name="Bean T.P."/>
            <person name="Urrutia A."/>
            <person name="Stentiford G.D."/>
        </authorList>
    </citation>
    <scope>NUCLEOTIDE SEQUENCE [LARGE SCALE GENOMIC DNA]</scope>
    <source>
        <strain evidence="15">RA15029</strain>
    </source>
</reference>
<keyword evidence="10 12" id="KW-0012">Acyltransferase</keyword>
<comment type="caution">
    <text evidence="15">The sequence shown here is derived from an EMBL/GenBank/DDBJ whole genome shotgun (WGS) entry which is preliminary data.</text>
</comment>